<keyword evidence="8 10" id="KW-0694">RNA-binding</keyword>
<dbReference type="Gene3D" id="2.40.50.140">
    <property type="entry name" value="Nucleic acid-binding proteins"/>
    <property type="match status" value="1"/>
</dbReference>
<keyword evidence="3 10" id="KW-0479">Metal-binding</keyword>
<dbReference type="GO" id="GO:0005525">
    <property type="term" value="F:GTP binding"/>
    <property type="evidence" value="ECO:0007669"/>
    <property type="project" value="UniProtKB-UniRule"/>
</dbReference>
<name>A0AA43XLU4_9CLOT</name>
<dbReference type="PROSITE" id="PS51721">
    <property type="entry name" value="G_CP"/>
    <property type="match status" value="1"/>
</dbReference>
<comment type="cofactor">
    <cofactor evidence="10">
        <name>Zn(2+)</name>
        <dbReference type="ChEBI" id="CHEBI:29105"/>
    </cofactor>
    <text evidence="10">Binds 1 zinc ion per subunit.</text>
</comment>
<dbReference type="Proteomes" id="UP000449710">
    <property type="component" value="Unassembled WGS sequence"/>
</dbReference>
<feature type="binding site" evidence="10">
    <location>
        <position position="256"/>
    </location>
    <ligand>
        <name>Zn(2+)</name>
        <dbReference type="ChEBI" id="CHEBI:29105"/>
    </ligand>
</feature>
<dbReference type="NCBIfam" id="TIGR00157">
    <property type="entry name" value="ribosome small subunit-dependent GTPase A"/>
    <property type="match status" value="1"/>
</dbReference>
<evidence type="ECO:0000256" key="8">
    <source>
        <dbReference type="ARBA" id="ARBA00022884"/>
    </source>
</evidence>
<dbReference type="SUPFAM" id="SSF50249">
    <property type="entry name" value="Nucleic acid-binding proteins"/>
    <property type="match status" value="1"/>
</dbReference>
<dbReference type="InterPro" id="IPR004881">
    <property type="entry name" value="Ribosome_biogen_GTPase_RsgA"/>
</dbReference>
<keyword evidence="2 10" id="KW-0690">Ribosome biogenesis</keyword>
<proteinExistence type="inferred from homology"/>
<dbReference type="PANTHER" id="PTHR32120">
    <property type="entry name" value="SMALL RIBOSOMAL SUBUNIT BIOGENESIS GTPASE RSGA"/>
    <property type="match status" value="1"/>
</dbReference>
<feature type="binding site" evidence="10">
    <location>
        <begin position="167"/>
        <end position="175"/>
    </location>
    <ligand>
        <name>GTP</name>
        <dbReference type="ChEBI" id="CHEBI:37565"/>
    </ligand>
</feature>
<dbReference type="InterPro" id="IPR027417">
    <property type="entry name" value="P-loop_NTPase"/>
</dbReference>
<dbReference type="GO" id="GO:0019843">
    <property type="term" value="F:rRNA binding"/>
    <property type="evidence" value="ECO:0007669"/>
    <property type="project" value="UniProtKB-KW"/>
</dbReference>
<comment type="subcellular location">
    <subcellularLocation>
        <location evidence="10">Cytoplasm</location>
    </subcellularLocation>
</comment>
<feature type="binding site" evidence="10">
    <location>
        <begin position="114"/>
        <end position="117"/>
    </location>
    <ligand>
        <name>GTP</name>
        <dbReference type="ChEBI" id="CHEBI:37565"/>
    </ligand>
</feature>
<keyword evidence="14" id="KW-1185">Reference proteome</keyword>
<evidence type="ECO:0000256" key="4">
    <source>
        <dbReference type="ARBA" id="ARBA00022730"/>
    </source>
</evidence>
<feature type="domain" description="EngC GTPase" evidence="11">
    <location>
        <begin position="74"/>
        <end position="223"/>
    </location>
</feature>
<dbReference type="Pfam" id="PF03193">
    <property type="entry name" value="RsgA_GTPase"/>
    <property type="match status" value="1"/>
</dbReference>
<keyword evidence="1 10" id="KW-0963">Cytoplasm</keyword>
<dbReference type="InterPro" id="IPR030378">
    <property type="entry name" value="G_CP_dom"/>
</dbReference>
<comment type="similarity">
    <text evidence="10">Belongs to the TRAFAC class YlqF/YawG GTPase family. RsgA subfamily.</text>
</comment>
<dbReference type="Gene3D" id="3.40.50.300">
    <property type="entry name" value="P-loop containing nucleotide triphosphate hydrolases"/>
    <property type="match status" value="1"/>
</dbReference>
<dbReference type="InterPro" id="IPR031944">
    <property type="entry name" value="RsgA_N"/>
</dbReference>
<dbReference type="InterPro" id="IPR012340">
    <property type="entry name" value="NA-bd_OB-fold"/>
</dbReference>
<protein>
    <recommendedName>
        <fullName evidence="10">Small ribosomal subunit biogenesis GTPase RsgA</fullName>
        <ecNumber evidence="10">3.6.1.-</ecNumber>
    </recommendedName>
</protein>
<dbReference type="Gene3D" id="1.10.40.50">
    <property type="entry name" value="Probable gtpase engc, domain 3"/>
    <property type="match status" value="1"/>
</dbReference>
<comment type="subunit">
    <text evidence="10">Monomer. Associates with 30S ribosomal subunit, binds 16S rRNA.</text>
</comment>
<evidence type="ECO:0000256" key="10">
    <source>
        <dbReference type="HAMAP-Rule" id="MF_01820"/>
    </source>
</evidence>
<dbReference type="AlphaFoldDB" id="A0AA43XLU4"/>
<dbReference type="Pfam" id="PF16745">
    <property type="entry name" value="RsgA_N"/>
    <property type="match status" value="1"/>
</dbReference>
<keyword evidence="9 10" id="KW-0342">GTP-binding</keyword>
<feature type="binding site" evidence="10">
    <location>
        <position position="262"/>
    </location>
    <ligand>
        <name>Zn(2+)</name>
        <dbReference type="ChEBI" id="CHEBI:29105"/>
    </ligand>
</feature>
<keyword evidence="5 10" id="KW-0547">Nucleotide-binding</keyword>
<keyword evidence="6 10" id="KW-0378">Hydrolase</keyword>
<dbReference type="PANTHER" id="PTHR32120:SF11">
    <property type="entry name" value="SMALL RIBOSOMAL SUBUNIT BIOGENESIS GTPASE RSGA 1, MITOCHONDRIAL-RELATED"/>
    <property type="match status" value="1"/>
</dbReference>
<evidence type="ECO:0000256" key="9">
    <source>
        <dbReference type="ARBA" id="ARBA00023134"/>
    </source>
</evidence>
<evidence type="ECO:0000259" key="12">
    <source>
        <dbReference type="PROSITE" id="PS51721"/>
    </source>
</evidence>
<evidence type="ECO:0000256" key="6">
    <source>
        <dbReference type="ARBA" id="ARBA00022801"/>
    </source>
</evidence>
<dbReference type="RefSeq" id="WP_160722483.1">
    <property type="nucleotide sequence ID" value="NZ_SUMG01000017.1"/>
</dbReference>
<organism evidence="13 14">
    <name type="scientific">Isachenkonia alkalipeptolytica</name>
    <dbReference type="NCBI Taxonomy" id="2565777"/>
    <lineage>
        <taxon>Bacteria</taxon>
        <taxon>Bacillati</taxon>
        <taxon>Bacillota</taxon>
        <taxon>Clostridia</taxon>
        <taxon>Eubacteriales</taxon>
        <taxon>Clostridiaceae</taxon>
        <taxon>Isachenkonia</taxon>
    </lineage>
</organism>
<evidence type="ECO:0000313" key="13">
    <source>
        <dbReference type="EMBL" id="NBG89125.1"/>
    </source>
</evidence>
<comment type="caution">
    <text evidence="13">The sequence shown here is derived from an EMBL/GenBank/DDBJ whole genome shotgun (WGS) entry which is preliminary data.</text>
</comment>
<dbReference type="InterPro" id="IPR010914">
    <property type="entry name" value="RsgA_GTPase_dom"/>
</dbReference>
<dbReference type="EC" id="3.6.1.-" evidence="10"/>
<accession>A0AA43XLU4</accession>
<evidence type="ECO:0000256" key="7">
    <source>
        <dbReference type="ARBA" id="ARBA00022833"/>
    </source>
</evidence>
<dbReference type="PROSITE" id="PS50936">
    <property type="entry name" value="ENGC_GTPASE"/>
    <property type="match status" value="1"/>
</dbReference>
<feature type="binding site" evidence="10">
    <location>
        <position position="254"/>
    </location>
    <ligand>
        <name>Zn(2+)</name>
        <dbReference type="ChEBI" id="CHEBI:29105"/>
    </ligand>
</feature>
<dbReference type="CDD" id="cd01854">
    <property type="entry name" value="YjeQ_EngC"/>
    <property type="match status" value="1"/>
</dbReference>
<gene>
    <name evidence="10 13" type="primary">rsgA</name>
    <name evidence="13" type="ORF">ISALK_11560</name>
</gene>
<dbReference type="EMBL" id="SUMG01000017">
    <property type="protein sequence ID" value="NBG89125.1"/>
    <property type="molecule type" value="Genomic_DNA"/>
</dbReference>
<feature type="domain" description="CP-type G" evidence="12">
    <location>
        <begin position="65"/>
        <end position="225"/>
    </location>
</feature>
<dbReference type="SUPFAM" id="SSF52540">
    <property type="entry name" value="P-loop containing nucleoside triphosphate hydrolases"/>
    <property type="match status" value="1"/>
</dbReference>
<comment type="function">
    <text evidence="10">One of several proteins that assist in the late maturation steps of the functional core of the 30S ribosomal subunit. Helps release RbfA from mature subunits. May play a role in the assembly of ribosomal proteins into the subunit. Circularly permuted GTPase that catalyzes slow GTP hydrolysis, GTPase activity is stimulated by the 30S ribosomal subunit.</text>
</comment>
<keyword evidence="4 10" id="KW-0699">rRNA-binding</keyword>
<dbReference type="HAMAP" id="MF_01820">
    <property type="entry name" value="GTPase_RsgA"/>
    <property type="match status" value="1"/>
</dbReference>
<feature type="binding site" evidence="10">
    <location>
        <position position="249"/>
    </location>
    <ligand>
        <name>Zn(2+)</name>
        <dbReference type="ChEBI" id="CHEBI:29105"/>
    </ligand>
</feature>
<evidence type="ECO:0000256" key="5">
    <source>
        <dbReference type="ARBA" id="ARBA00022741"/>
    </source>
</evidence>
<dbReference type="GO" id="GO:0003924">
    <property type="term" value="F:GTPase activity"/>
    <property type="evidence" value="ECO:0007669"/>
    <property type="project" value="UniProtKB-UniRule"/>
</dbReference>
<reference evidence="13 14" key="1">
    <citation type="submission" date="2019-04" db="EMBL/GenBank/DDBJ databases">
        <title>Isachenkonia alkalipeptolytica gen. nov. sp. nov. a new anaerobic, alkiliphilic organothrophic bacterium capable to reduce synthesized ferrihydrite isolated from a soda lake.</title>
        <authorList>
            <person name="Toshchakov S.V."/>
            <person name="Zavarzina D.G."/>
            <person name="Zhilina T.N."/>
            <person name="Kostrikina N.A."/>
            <person name="Kublanov I.V."/>
        </authorList>
    </citation>
    <scope>NUCLEOTIDE SEQUENCE [LARGE SCALE GENOMIC DNA]</scope>
    <source>
        <strain evidence="13 14">Z-1701</strain>
    </source>
</reference>
<dbReference type="GO" id="GO:0046872">
    <property type="term" value="F:metal ion binding"/>
    <property type="evidence" value="ECO:0007669"/>
    <property type="project" value="UniProtKB-KW"/>
</dbReference>
<evidence type="ECO:0000256" key="2">
    <source>
        <dbReference type="ARBA" id="ARBA00022517"/>
    </source>
</evidence>
<dbReference type="GO" id="GO:0042274">
    <property type="term" value="P:ribosomal small subunit biogenesis"/>
    <property type="evidence" value="ECO:0007669"/>
    <property type="project" value="UniProtKB-UniRule"/>
</dbReference>
<evidence type="ECO:0000259" key="11">
    <source>
        <dbReference type="PROSITE" id="PS50936"/>
    </source>
</evidence>
<dbReference type="CDD" id="cd04466">
    <property type="entry name" value="S1_YloQ_GTPase"/>
    <property type="match status" value="1"/>
</dbReference>
<evidence type="ECO:0000256" key="3">
    <source>
        <dbReference type="ARBA" id="ARBA00022723"/>
    </source>
</evidence>
<sequence>MKEGRIIKGISGFYYVSLEDGLYECKGRGILRKDKVKPLVGDWVQVSHLDAEEKTGTLERVLSRKNQLKRPEIANVDQVVIVVSVKNPSPSLNLMDKIIVLAEDLGLEVVLCINKGDLETEKGITQNEIQEIYEPTGYPMIFTSAKGNRGIDDLRNKLKGKVSVFSGPSGVGKSSLLNAIKPGLQLKTGEVSERIQRGKHTTRHTELVSVDQDSWIADTPGFGNLDIDEIQRENLRFYFREFLPHMENCKFTSCLHLKEPKCAVKAQVEEGTISQQRYNHYVQFMTEINEKRRG</sequence>
<keyword evidence="7 10" id="KW-0862">Zinc</keyword>
<dbReference type="GO" id="GO:0005737">
    <property type="term" value="C:cytoplasm"/>
    <property type="evidence" value="ECO:0007669"/>
    <property type="project" value="UniProtKB-SubCell"/>
</dbReference>
<evidence type="ECO:0000313" key="14">
    <source>
        <dbReference type="Proteomes" id="UP000449710"/>
    </source>
</evidence>
<evidence type="ECO:0000256" key="1">
    <source>
        <dbReference type="ARBA" id="ARBA00022490"/>
    </source>
</evidence>